<feature type="binding site" evidence="8">
    <location>
        <position position="199"/>
    </location>
    <ligand>
        <name>substrate</name>
    </ligand>
</feature>
<evidence type="ECO:0000256" key="7">
    <source>
        <dbReference type="PIRSR" id="PIRSR005536-1"/>
    </source>
</evidence>
<evidence type="ECO:0000259" key="10">
    <source>
        <dbReference type="Pfam" id="PF16875"/>
    </source>
</evidence>
<keyword evidence="5 6" id="KW-0326">Glycosidase</keyword>
<feature type="domain" description="Glycosyl hydrolase family 36 N-terminal" evidence="10">
    <location>
        <begin position="29"/>
        <end position="285"/>
    </location>
</feature>
<protein>
    <recommendedName>
        <fullName evidence="3 6">Alpha-galactosidase</fullName>
        <ecNumber evidence="3 6">3.2.1.22</ecNumber>
    </recommendedName>
</protein>
<dbReference type="InterPro" id="IPR002252">
    <property type="entry name" value="Glyco_hydro_36"/>
</dbReference>
<evidence type="ECO:0000256" key="4">
    <source>
        <dbReference type="ARBA" id="ARBA00022801"/>
    </source>
</evidence>
<name>A0A4R6ZLI9_9LIST</name>
<dbReference type="Gene3D" id="3.20.20.70">
    <property type="entry name" value="Aldolase class I"/>
    <property type="match status" value="1"/>
</dbReference>
<dbReference type="FunFam" id="3.20.20.70:FF:000118">
    <property type="entry name" value="Alpha-galactosidase"/>
    <property type="match status" value="1"/>
</dbReference>
<feature type="active site" description="Nucleophile" evidence="7">
    <location>
        <position position="478"/>
    </location>
</feature>
<dbReference type="InterPro" id="IPR000111">
    <property type="entry name" value="Glyco_hydro_27/36_CS"/>
</dbReference>
<keyword evidence="12" id="KW-1185">Reference proteome</keyword>
<dbReference type="Pfam" id="PF02065">
    <property type="entry name" value="Melibiase"/>
    <property type="match status" value="1"/>
</dbReference>
<evidence type="ECO:0000313" key="11">
    <source>
        <dbReference type="EMBL" id="TDR53218.1"/>
    </source>
</evidence>
<dbReference type="Gene3D" id="2.70.98.60">
    <property type="entry name" value="alpha-galactosidase from lactobacil brevis"/>
    <property type="match status" value="1"/>
</dbReference>
<feature type="binding site" evidence="8">
    <location>
        <position position="526"/>
    </location>
    <ligand>
        <name>substrate</name>
    </ligand>
</feature>
<dbReference type="InterPro" id="IPR031704">
    <property type="entry name" value="Glyco_hydro_36_N"/>
</dbReference>
<evidence type="ECO:0000256" key="6">
    <source>
        <dbReference type="PIRNR" id="PIRNR005536"/>
    </source>
</evidence>
<dbReference type="InterPro" id="IPR050985">
    <property type="entry name" value="Alpha-glycosidase_related"/>
</dbReference>
<dbReference type="OrthoDB" id="9758822at2"/>
<dbReference type="EMBL" id="SNZK01000005">
    <property type="protein sequence ID" value="TDR53218.1"/>
    <property type="molecule type" value="Genomic_DNA"/>
</dbReference>
<dbReference type="InterPro" id="IPR013780">
    <property type="entry name" value="Glyco_hydro_b"/>
</dbReference>
<feature type="domain" description="Glycosyl hydrolase family 36 C-terminal" evidence="9">
    <location>
        <begin position="648"/>
        <end position="726"/>
    </location>
</feature>
<sequence length="730" mass="82511">MGISYDEAQRVFHLRGKDVSYVLGVVRDGYLAHLYYGKGLREFAGSNGLTFIKRDFSPSVSIGDETFSLDSLPQEYPQYGNTDFRKPAYQVKGMDGTTISDLRYESHRIFAGKMKLDGLPASYVEQDSDADTLEITMADAVLGLRVILQYTVFGADNVITRSARFVNDGQDSLQILKAASACIDFKDSNYDLLTLPGAWGNERQVERAALRHGMQSVDSVRGASSHQQNPFVALLEKQTTEESGEAYGFNLVYSGNFEASVEVDQFATTRVILGIHSFNFDWKLESGATFQTPEVVMVYSDAGLGEMSRQYHRFYQKHLLRGVYRDKTRPILVNNWEATYFDFTEEKLLDIAKVGSKLGMELLVLDDGWFGKRNSDKSSLGDWFVNDEKLPNGLRNLAKNVNDLGMKFGLWFEPEMVSVDSDLYRAHPDWCIHVPKRAKSESRNQLVLDFSREDVCTEITRRMAAILEEVPISYVKWDMNRHLSEVGSAHFTSERQQEIAHRHILGVYGVMDAITTQFPDILFESCSGGGGRFDPGMLYYMPQTWTSDNTDAVSRLKIQYGTSLVYPIIAMGSHVSSAPNHQVGRFTSLEMRGNVAMSGNLGYELDLTTLTEAEQEIVRHQIEMYKEIRELIQFGDFYRLKSPFEGNETAWMFVDEAKTESCVFYFQVLATPARPLQFVKLAGLNAAAQYKLRGTEQVFGGDELMYAGMKVPTTLIGDFQTVSWHFQIKK</sequence>
<dbReference type="Proteomes" id="UP000295558">
    <property type="component" value="Unassembled WGS sequence"/>
</dbReference>
<feature type="binding site" evidence="8">
    <location>
        <position position="443"/>
    </location>
    <ligand>
        <name>substrate</name>
    </ligand>
</feature>
<evidence type="ECO:0000259" key="9">
    <source>
        <dbReference type="Pfam" id="PF16874"/>
    </source>
</evidence>
<feature type="active site" description="Proton donor" evidence="7">
    <location>
        <position position="548"/>
    </location>
</feature>
<dbReference type="PROSITE" id="PS00512">
    <property type="entry name" value="ALPHA_GALACTOSIDASE"/>
    <property type="match status" value="1"/>
</dbReference>
<dbReference type="Pfam" id="PF16875">
    <property type="entry name" value="Glyco_hydro_36N"/>
    <property type="match status" value="1"/>
</dbReference>
<dbReference type="InterPro" id="IPR017853">
    <property type="entry name" value="GH"/>
</dbReference>
<evidence type="ECO:0000256" key="8">
    <source>
        <dbReference type="PIRSR" id="PIRSR005536-2"/>
    </source>
</evidence>
<dbReference type="CDD" id="cd14791">
    <property type="entry name" value="GH36"/>
    <property type="match status" value="1"/>
</dbReference>
<dbReference type="EC" id="3.2.1.22" evidence="3 6"/>
<feature type="binding site" evidence="8">
    <location>
        <position position="548"/>
    </location>
    <ligand>
        <name>substrate</name>
    </ligand>
</feature>
<dbReference type="Gene3D" id="2.60.40.1180">
    <property type="entry name" value="Golgi alpha-mannosidase II"/>
    <property type="match status" value="1"/>
</dbReference>
<comment type="similarity">
    <text evidence="2">Belongs to the glycosyl hydrolase 36 family.</text>
</comment>
<dbReference type="InterPro" id="IPR013785">
    <property type="entry name" value="Aldolase_TIM"/>
</dbReference>
<dbReference type="InterPro" id="IPR038417">
    <property type="entry name" value="Alpga-gal_N_sf"/>
</dbReference>
<evidence type="ECO:0000256" key="1">
    <source>
        <dbReference type="ARBA" id="ARBA00001255"/>
    </source>
</evidence>
<evidence type="ECO:0000256" key="3">
    <source>
        <dbReference type="ARBA" id="ARBA00012755"/>
    </source>
</evidence>
<dbReference type="InterPro" id="IPR031705">
    <property type="entry name" value="Glyco_hydro_36_C"/>
</dbReference>
<dbReference type="SUPFAM" id="SSF51445">
    <property type="entry name" value="(Trans)glycosidases"/>
    <property type="match status" value="1"/>
</dbReference>
<feature type="binding site" evidence="8">
    <location>
        <begin position="476"/>
        <end position="480"/>
    </location>
    <ligand>
        <name>substrate</name>
    </ligand>
</feature>
<dbReference type="PIRSF" id="PIRSF005536">
    <property type="entry name" value="Agal"/>
    <property type="match status" value="1"/>
</dbReference>
<dbReference type="PANTHER" id="PTHR43053:SF3">
    <property type="entry name" value="ALPHA-GALACTOSIDASE C-RELATED"/>
    <property type="match status" value="1"/>
</dbReference>
<dbReference type="STRING" id="1265846.PROCOU_14613"/>
<comment type="caution">
    <text evidence="11">The sequence shown here is derived from an EMBL/GenBank/DDBJ whole genome shotgun (WGS) entry which is preliminary data.</text>
</comment>
<reference evidence="11 12" key="1">
    <citation type="submission" date="2019-03" db="EMBL/GenBank/DDBJ databases">
        <title>Genomic Encyclopedia of Type Strains, Phase III (KMG-III): the genomes of soil and plant-associated and newly described type strains.</title>
        <authorList>
            <person name="Whitman W."/>
        </authorList>
    </citation>
    <scope>NUCLEOTIDE SEQUENCE [LARGE SCALE GENOMIC DNA]</scope>
    <source>
        <strain evidence="11 12">CECT 7972</strain>
    </source>
</reference>
<organism evidence="11 12">
    <name type="scientific">Listeria rocourtiae</name>
    <dbReference type="NCBI Taxonomy" id="647910"/>
    <lineage>
        <taxon>Bacteria</taxon>
        <taxon>Bacillati</taxon>
        <taxon>Bacillota</taxon>
        <taxon>Bacilli</taxon>
        <taxon>Bacillales</taxon>
        <taxon>Listeriaceae</taxon>
        <taxon>Listeria</taxon>
    </lineage>
</organism>
<feature type="binding site" evidence="8">
    <location>
        <begin position="366"/>
        <end position="367"/>
    </location>
    <ligand>
        <name>substrate</name>
    </ligand>
</feature>
<proteinExistence type="inferred from homology"/>
<evidence type="ECO:0000256" key="2">
    <source>
        <dbReference type="ARBA" id="ARBA00006202"/>
    </source>
</evidence>
<dbReference type="RefSeq" id="WP_036073099.1">
    <property type="nucleotide sequence ID" value="NZ_SNZK01000005.1"/>
</dbReference>
<comment type="catalytic activity">
    <reaction evidence="1 6">
        <text>Hydrolysis of terminal, non-reducing alpha-D-galactose residues in alpha-D-galactosides, including galactose oligosaccharides, galactomannans and galactolipids.</text>
        <dbReference type="EC" id="3.2.1.22"/>
    </reaction>
</comment>
<gene>
    <name evidence="11" type="ORF">DFP96_105143</name>
</gene>
<dbReference type="Pfam" id="PF16874">
    <property type="entry name" value="Glyco_hydro_36C"/>
    <property type="match status" value="1"/>
</dbReference>
<dbReference type="GO" id="GO:0016052">
    <property type="term" value="P:carbohydrate catabolic process"/>
    <property type="evidence" value="ECO:0007669"/>
    <property type="project" value="InterPro"/>
</dbReference>
<keyword evidence="4 6" id="KW-0378">Hydrolase</keyword>
<evidence type="ECO:0000313" key="12">
    <source>
        <dbReference type="Proteomes" id="UP000295558"/>
    </source>
</evidence>
<dbReference type="PANTHER" id="PTHR43053">
    <property type="entry name" value="GLYCOSIDASE FAMILY 31"/>
    <property type="match status" value="1"/>
</dbReference>
<evidence type="ECO:0000256" key="5">
    <source>
        <dbReference type="ARBA" id="ARBA00023295"/>
    </source>
</evidence>
<dbReference type="PRINTS" id="PR00743">
    <property type="entry name" value="GLHYDRLASE36"/>
</dbReference>
<accession>A0A4R6ZLI9</accession>
<dbReference type="GO" id="GO:0004557">
    <property type="term" value="F:alpha-galactosidase activity"/>
    <property type="evidence" value="ECO:0007669"/>
    <property type="project" value="UniProtKB-UniRule"/>
</dbReference>
<dbReference type="AlphaFoldDB" id="A0A4R6ZLI9"/>